<dbReference type="EMBL" id="CM044703">
    <property type="protein sequence ID" value="KAI5670542.1"/>
    <property type="molecule type" value="Genomic_DNA"/>
</dbReference>
<evidence type="ECO:0000313" key="1">
    <source>
        <dbReference type="EMBL" id="KAI5670542.1"/>
    </source>
</evidence>
<protein>
    <submittedName>
        <fullName evidence="1">Uncharacterized protein</fullName>
    </submittedName>
</protein>
<evidence type="ECO:0000313" key="2">
    <source>
        <dbReference type="Proteomes" id="UP001060085"/>
    </source>
</evidence>
<proteinExistence type="predicted"/>
<name>A0ACC0BD83_CATRO</name>
<keyword evidence="2" id="KW-1185">Reference proteome</keyword>
<organism evidence="1 2">
    <name type="scientific">Catharanthus roseus</name>
    <name type="common">Madagascar periwinkle</name>
    <name type="synonym">Vinca rosea</name>
    <dbReference type="NCBI Taxonomy" id="4058"/>
    <lineage>
        <taxon>Eukaryota</taxon>
        <taxon>Viridiplantae</taxon>
        <taxon>Streptophyta</taxon>
        <taxon>Embryophyta</taxon>
        <taxon>Tracheophyta</taxon>
        <taxon>Spermatophyta</taxon>
        <taxon>Magnoliopsida</taxon>
        <taxon>eudicotyledons</taxon>
        <taxon>Gunneridae</taxon>
        <taxon>Pentapetalae</taxon>
        <taxon>asterids</taxon>
        <taxon>lamiids</taxon>
        <taxon>Gentianales</taxon>
        <taxon>Apocynaceae</taxon>
        <taxon>Rauvolfioideae</taxon>
        <taxon>Vinceae</taxon>
        <taxon>Catharanthinae</taxon>
        <taxon>Catharanthus</taxon>
    </lineage>
</organism>
<comment type="caution">
    <text evidence="1">The sequence shown here is derived from an EMBL/GenBank/DDBJ whole genome shotgun (WGS) entry which is preliminary data.</text>
</comment>
<accession>A0ACC0BD83</accession>
<dbReference type="Proteomes" id="UP001060085">
    <property type="component" value="Linkage Group LG03"/>
</dbReference>
<sequence>MAAIFSFLLSLLAMFPVGATSTTTIGVTYDPSSSNLPPPEHVVKTLRCRHIQAVRIVNPTPAAIRAFSYSDISLLLTVPNHLVPSFAANSSDASLWLYNNVLPFYPRSKISAISVGNDVISSPTTSDPSNILVLAIRNVHDALLELGLKSISVSTTFSFINIMARSFPPSSAEFQMPTFDVIIKPLLQFLQETNSSFMVTVYPYSIYRLQPEIPIGYAAFREDPFNFRDDIITGVRYRNLFDMMVDGVIAALAINGHDTLPVIVAETGWPSSGGSEGISSGALPAETEAGMAYAEMYLKGLISHLKTGLGTPLRKEGLAGVYIYQLFDEEDLQSRNSSSTKQCWGILFRNMTTKYKIDEFSVSETGSDCNGGSRTLKMDSMLFLLVIASTLLLLV</sequence>
<reference evidence="2" key="1">
    <citation type="journal article" date="2023" name="Nat. Plants">
        <title>Single-cell RNA sequencing provides a high-resolution roadmap for understanding the multicellular compartmentation of specialized metabolism.</title>
        <authorList>
            <person name="Sun S."/>
            <person name="Shen X."/>
            <person name="Li Y."/>
            <person name="Li Y."/>
            <person name="Wang S."/>
            <person name="Li R."/>
            <person name="Zhang H."/>
            <person name="Shen G."/>
            <person name="Guo B."/>
            <person name="Wei J."/>
            <person name="Xu J."/>
            <person name="St-Pierre B."/>
            <person name="Chen S."/>
            <person name="Sun C."/>
        </authorList>
    </citation>
    <scope>NUCLEOTIDE SEQUENCE [LARGE SCALE GENOMIC DNA]</scope>
</reference>
<gene>
    <name evidence="1" type="ORF">M9H77_10906</name>
</gene>